<feature type="transmembrane region" description="Helical" evidence="1">
    <location>
        <begin position="88"/>
        <end position="109"/>
    </location>
</feature>
<organism evidence="2 3">
    <name type="scientific">Niastella soli</name>
    <dbReference type="NCBI Taxonomy" id="2821487"/>
    <lineage>
        <taxon>Bacteria</taxon>
        <taxon>Pseudomonadati</taxon>
        <taxon>Bacteroidota</taxon>
        <taxon>Chitinophagia</taxon>
        <taxon>Chitinophagales</taxon>
        <taxon>Chitinophagaceae</taxon>
        <taxon>Niastella</taxon>
    </lineage>
</organism>
<proteinExistence type="predicted"/>
<sequence>MAFRDNIPAQAFFSWLIKSWENRILLLISMLIMAPAFAWFKRIYPLPNIFPDSYEYIQGALEKRMIDYRPIGYTKFLQFFPFITRSHFWLVTTQFILMQTSLLYMLFTIRYLLQPGKWVFIVLLVGCVLNPLMYQVSNFVSSDPLFTALTMIWFTQLLWMLVRPTTGLLLSHTVVLFLAFVVRYNAIYYPLISIGIVVFSRAPRWLKGVSAALIVVSLGYFVMYTKQQFKKITGIAQFSPFGGWQQATNALVAYSQGNNLLSVERVPAEFKEVHTLVNLNRKQLQQPQSSKDVHNMALFYLWDYRFPLRYYMNQQGEKYSINSTFIRWARMGPLYNSYGNYLIKKHIGLYFNYHILSNIEMYFTPILEFLEVYNDRKDSIMPEGVQWFNISAHPFKKTINNEIKITDYIVIAHGICTLILLLAAFGYVCLATVNNCAKAAKKTVDCSLLVLIANAGFSILASTIVLRYQAFQFILTIIFCILLSEFVIRDILHLQKLKKTKSIKETGLSERELILND</sequence>
<comment type="caution">
    <text evidence="2">The sequence shown here is derived from an EMBL/GenBank/DDBJ whole genome shotgun (WGS) entry which is preliminary data.</text>
</comment>
<feature type="transmembrane region" description="Helical" evidence="1">
    <location>
        <begin position="115"/>
        <end position="133"/>
    </location>
</feature>
<dbReference type="RefSeq" id="WP_209143347.1">
    <property type="nucleotide sequence ID" value="NZ_JAGHKO010000014.1"/>
</dbReference>
<feature type="transmembrane region" description="Helical" evidence="1">
    <location>
        <begin position="24"/>
        <end position="40"/>
    </location>
</feature>
<keyword evidence="1" id="KW-0472">Membrane</keyword>
<keyword evidence="1" id="KW-0812">Transmembrane</keyword>
<feature type="transmembrane region" description="Helical" evidence="1">
    <location>
        <begin position="174"/>
        <end position="198"/>
    </location>
</feature>
<keyword evidence="3" id="KW-1185">Reference proteome</keyword>
<evidence type="ECO:0008006" key="4">
    <source>
        <dbReference type="Google" id="ProtNLM"/>
    </source>
</evidence>
<feature type="transmembrane region" description="Helical" evidence="1">
    <location>
        <begin position="145"/>
        <end position="162"/>
    </location>
</feature>
<keyword evidence="1" id="KW-1133">Transmembrane helix</keyword>
<feature type="transmembrane region" description="Helical" evidence="1">
    <location>
        <begin position="446"/>
        <end position="465"/>
    </location>
</feature>
<reference evidence="2 3" key="1">
    <citation type="submission" date="2021-03" db="EMBL/GenBank/DDBJ databases">
        <title>Assistant Professor.</title>
        <authorList>
            <person name="Huq M.A."/>
        </authorList>
    </citation>
    <scope>NUCLEOTIDE SEQUENCE [LARGE SCALE GENOMIC DNA]</scope>
    <source>
        <strain evidence="2 3">MAH-29</strain>
    </source>
</reference>
<feature type="transmembrane region" description="Helical" evidence="1">
    <location>
        <begin position="205"/>
        <end position="223"/>
    </location>
</feature>
<gene>
    <name evidence="2" type="ORF">J7I42_30245</name>
</gene>
<dbReference type="Proteomes" id="UP000677244">
    <property type="component" value="Unassembled WGS sequence"/>
</dbReference>
<evidence type="ECO:0000313" key="2">
    <source>
        <dbReference type="EMBL" id="MBO9204607.1"/>
    </source>
</evidence>
<accession>A0ABS3Z358</accession>
<protein>
    <recommendedName>
        <fullName evidence="4">Glycosyltransferase RgtA/B/C/D-like domain-containing protein</fullName>
    </recommendedName>
</protein>
<evidence type="ECO:0000256" key="1">
    <source>
        <dbReference type="SAM" id="Phobius"/>
    </source>
</evidence>
<feature type="transmembrane region" description="Helical" evidence="1">
    <location>
        <begin position="408"/>
        <end position="434"/>
    </location>
</feature>
<evidence type="ECO:0000313" key="3">
    <source>
        <dbReference type="Proteomes" id="UP000677244"/>
    </source>
</evidence>
<dbReference type="EMBL" id="JAGHKO010000014">
    <property type="protein sequence ID" value="MBO9204607.1"/>
    <property type="molecule type" value="Genomic_DNA"/>
</dbReference>
<feature type="transmembrane region" description="Helical" evidence="1">
    <location>
        <begin position="471"/>
        <end position="492"/>
    </location>
</feature>
<name>A0ABS3Z358_9BACT</name>